<dbReference type="EMBL" id="CP001333">
    <property type="protein sequence ID" value="ACO67667.1"/>
    <property type="molecule type" value="Genomic_DNA"/>
</dbReference>
<dbReference type="GeneID" id="8249517"/>
<dbReference type="InParanoid" id="C1EIE3"/>
<dbReference type="PANTHER" id="PTHR12599:SF0">
    <property type="entry name" value="PTERIN-4-ALPHA-CARBINOLAMINE DEHYDRATASE"/>
    <property type="match status" value="1"/>
</dbReference>
<evidence type="ECO:0000256" key="2">
    <source>
        <dbReference type="ARBA" id="ARBA00006472"/>
    </source>
</evidence>
<dbReference type="SUPFAM" id="SSF55248">
    <property type="entry name" value="PCD-like"/>
    <property type="match status" value="1"/>
</dbReference>
<name>C1EIE3_MICCC</name>
<evidence type="ECO:0000256" key="6">
    <source>
        <dbReference type="SAM" id="SignalP"/>
    </source>
</evidence>
<protein>
    <recommendedName>
        <fullName evidence="3">4a-hydroxytetrahydrobiopterin dehydratase</fullName>
        <ecNumber evidence="3">4.2.1.96</ecNumber>
    </recommendedName>
    <alternativeName>
        <fullName evidence="5">4-alpha-hydroxy-tetrahydropterin dehydratase</fullName>
    </alternativeName>
</protein>
<accession>C1EIE3</accession>
<dbReference type="PANTHER" id="PTHR12599">
    <property type="entry name" value="PTERIN-4-ALPHA-CARBINOLAMINE DEHYDRATASE"/>
    <property type="match status" value="1"/>
</dbReference>
<sequence length="213" mass="22664">MSRASLALCLAANHLRLFAPAASSASSRTWRRKDLNPFVDRARDASSVTRFPACGRAVPGASGGAKKRGTDVVAMASLPKGEGAQELIAQSCAALGACSRDTPKLTAEEVQIRLKAVPTWTLDPSGAAISRSFTAKNWQCAVDFVNALSAVAEEEGHHPDVHLTNYRDVRVTASTHAIGGLSLHDFVLAAKLDTIDVTYSPKWLRENAEPVGE</sequence>
<dbReference type="OrthoDB" id="277398at2759"/>
<dbReference type="InterPro" id="IPR001533">
    <property type="entry name" value="Pterin_deHydtase"/>
</dbReference>
<keyword evidence="6" id="KW-0732">Signal</keyword>
<reference evidence="7 8" key="1">
    <citation type="journal article" date="2009" name="Science">
        <title>Green evolution and dynamic adaptations revealed by genomes of the marine picoeukaryotes Micromonas.</title>
        <authorList>
            <person name="Worden A.Z."/>
            <person name="Lee J.H."/>
            <person name="Mock T."/>
            <person name="Rouze P."/>
            <person name="Simmons M.P."/>
            <person name="Aerts A.L."/>
            <person name="Allen A.E."/>
            <person name="Cuvelier M.L."/>
            <person name="Derelle E."/>
            <person name="Everett M.V."/>
            <person name="Foulon E."/>
            <person name="Grimwood J."/>
            <person name="Gundlach H."/>
            <person name="Henrissat B."/>
            <person name="Napoli C."/>
            <person name="McDonald S.M."/>
            <person name="Parker M.S."/>
            <person name="Rombauts S."/>
            <person name="Salamov A."/>
            <person name="Von Dassow P."/>
            <person name="Badger J.H."/>
            <person name="Coutinho P.M."/>
            <person name="Demir E."/>
            <person name="Dubchak I."/>
            <person name="Gentemann C."/>
            <person name="Eikrem W."/>
            <person name="Gready J.E."/>
            <person name="John U."/>
            <person name="Lanier W."/>
            <person name="Lindquist E.A."/>
            <person name="Lucas S."/>
            <person name="Mayer K.F."/>
            <person name="Moreau H."/>
            <person name="Not F."/>
            <person name="Otillar R."/>
            <person name="Panaud O."/>
            <person name="Pangilinan J."/>
            <person name="Paulsen I."/>
            <person name="Piegu B."/>
            <person name="Poliakov A."/>
            <person name="Robbens S."/>
            <person name="Schmutz J."/>
            <person name="Toulza E."/>
            <person name="Wyss T."/>
            <person name="Zelensky A."/>
            <person name="Zhou K."/>
            <person name="Armbrust E.V."/>
            <person name="Bhattacharya D."/>
            <person name="Goodenough U.W."/>
            <person name="Van de Peer Y."/>
            <person name="Grigoriev I.V."/>
        </authorList>
    </citation>
    <scope>NUCLEOTIDE SEQUENCE [LARGE SCALE GENOMIC DNA]</scope>
    <source>
        <strain evidence="8">RCC299 / NOUM17</strain>
    </source>
</reference>
<feature type="signal peptide" evidence="6">
    <location>
        <begin position="1"/>
        <end position="24"/>
    </location>
</feature>
<dbReference type="AlphaFoldDB" id="C1EIE3"/>
<dbReference type="InterPro" id="IPR036428">
    <property type="entry name" value="PCD_sf"/>
</dbReference>
<organism evidence="7 8">
    <name type="scientific">Micromonas commoda (strain RCC299 / NOUM17 / CCMP2709)</name>
    <name type="common">Picoplanktonic green alga</name>
    <dbReference type="NCBI Taxonomy" id="296587"/>
    <lineage>
        <taxon>Eukaryota</taxon>
        <taxon>Viridiplantae</taxon>
        <taxon>Chlorophyta</taxon>
        <taxon>Mamiellophyceae</taxon>
        <taxon>Mamiellales</taxon>
        <taxon>Mamiellaceae</taxon>
        <taxon>Micromonas</taxon>
    </lineage>
</organism>
<evidence type="ECO:0000313" key="8">
    <source>
        <dbReference type="Proteomes" id="UP000002009"/>
    </source>
</evidence>
<dbReference type="STRING" id="296587.C1EIE3"/>
<dbReference type="Pfam" id="PF01329">
    <property type="entry name" value="Pterin_4a"/>
    <property type="match status" value="1"/>
</dbReference>
<dbReference type="RefSeq" id="XP_002506409.1">
    <property type="nucleotide sequence ID" value="XM_002506363.1"/>
</dbReference>
<dbReference type="EC" id="4.2.1.96" evidence="3"/>
<keyword evidence="4" id="KW-0456">Lyase</keyword>
<comment type="catalytic activity">
    <reaction evidence="1">
        <text>(4aS,6R)-4a-hydroxy-L-erythro-5,6,7,8-tetrahydrobiopterin = (6R)-L-erythro-6,7-dihydrobiopterin + H2O</text>
        <dbReference type="Rhea" id="RHEA:11920"/>
        <dbReference type="ChEBI" id="CHEBI:15377"/>
        <dbReference type="ChEBI" id="CHEBI:15642"/>
        <dbReference type="ChEBI" id="CHEBI:43120"/>
        <dbReference type="EC" id="4.2.1.96"/>
    </reaction>
</comment>
<feature type="chain" id="PRO_5002909036" description="4a-hydroxytetrahydrobiopterin dehydratase" evidence="6">
    <location>
        <begin position="25"/>
        <end position="213"/>
    </location>
</feature>
<evidence type="ECO:0000256" key="3">
    <source>
        <dbReference type="ARBA" id="ARBA00013252"/>
    </source>
</evidence>
<dbReference type="GO" id="GO:0008124">
    <property type="term" value="F:4-alpha-hydroxytetrahydrobiopterin dehydratase activity"/>
    <property type="evidence" value="ECO:0007669"/>
    <property type="project" value="UniProtKB-EC"/>
</dbReference>
<dbReference type="eggNOG" id="KOG4073">
    <property type="taxonomic scope" value="Eukaryota"/>
</dbReference>
<dbReference type="GO" id="GO:0006729">
    <property type="term" value="P:tetrahydrobiopterin biosynthetic process"/>
    <property type="evidence" value="ECO:0007669"/>
    <property type="project" value="InterPro"/>
</dbReference>
<dbReference type="KEGG" id="mis:MICPUN_64545"/>
<evidence type="ECO:0000256" key="5">
    <source>
        <dbReference type="ARBA" id="ARBA00030497"/>
    </source>
</evidence>
<comment type="similarity">
    <text evidence="2">Belongs to the pterin-4-alpha-carbinolamine dehydratase family.</text>
</comment>
<dbReference type="Proteomes" id="UP000002009">
    <property type="component" value="Chromosome 15"/>
</dbReference>
<evidence type="ECO:0000313" key="7">
    <source>
        <dbReference type="EMBL" id="ACO67667.1"/>
    </source>
</evidence>
<evidence type="ECO:0000256" key="1">
    <source>
        <dbReference type="ARBA" id="ARBA00001554"/>
    </source>
</evidence>
<keyword evidence="8" id="KW-1185">Reference proteome</keyword>
<evidence type="ECO:0000256" key="4">
    <source>
        <dbReference type="ARBA" id="ARBA00023239"/>
    </source>
</evidence>
<dbReference type="Gene3D" id="3.30.1360.20">
    <property type="entry name" value="Transcriptional coactivator/pterin dehydratase"/>
    <property type="match status" value="1"/>
</dbReference>
<dbReference type="FunCoup" id="C1EIE3">
    <property type="interactions" value="84"/>
</dbReference>
<gene>
    <name evidence="7" type="primary">CUPC13</name>
    <name evidence="7" type="ORF">MICPUN_64545</name>
</gene>
<proteinExistence type="inferred from homology"/>